<comment type="caution">
    <text evidence="2">The sequence shown here is derived from an EMBL/GenBank/DDBJ whole genome shotgun (WGS) entry which is preliminary data.</text>
</comment>
<dbReference type="InterPro" id="IPR010730">
    <property type="entry name" value="HET"/>
</dbReference>
<name>A0AAN8ERR0_9EURO</name>
<keyword evidence="3" id="KW-1185">Reference proteome</keyword>
<evidence type="ECO:0000313" key="3">
    <source>
        <dbReference type="Proteomes" id="UP001316803"/>
    </source>
</evidence>
<dbReference type="AlphaFoldDB" id="A0AAN8ERR0"/>
<proteinExistence type="predicted"/>
<dbReference type="Pfam" id="PF06985">
    <property type="entry name" value="HET"/>
    <property type="match status" value="1"/>
</dbReference>
<dbReference type="Pfam" id="PF26639">
    <property type="entry name" value="Het-6_barrel"/>
    <property type="match status" value="1"/>
</dbReference>
<dbReference type="EMBL" id="JAKLMC020000024">
    <property type="protein sequence ID" value="KAK5950818.1"/>
    <property type="molecule type" value="Genomic_DNA"/>
</dbReference>
<organism evidence="2 3">
    <name type="scientific">Knufia fluminis</name>
    <dbReference type="NCBI Taxonomy" id="191047"/>
    <lineage>
        <taxon>Eukaryota</taxon>
        <taxon>Fungi</taxon>
        <taxon>Dikarya</taxon>
        <taxon>Ascomycota</taxon>
        <taxon>Pezizomycotina</taxon>
        <taxon>Eurotiomycetes</taxon>
        <taxon>Chaetothyriomycetidae</taxon>
        <taxon>Chaetothyriales</taxon>
        <taxon>Trichomeriaceae</taxon>
        <taxon>Knufia</taxon>
    </lineage>
</organism>
<dbReference type="PANTHER" id="PTHR24148">
    <property type="entry name" value="ANKYRIN REPEAT DOMAIN-CONTAINING PROTEIN 39 HOMOLOG-RELATED"/>
    <property type="match status" value="1"/>
</dbReference>
<gene>
    <name evidence="2" type="ORF">OHC33_008201</name>
</gene>
<dbReference type="InterPro" id="IPR052895">
    <property type="entry name" value="HetReg/Transcr_Mod"/>
</dbReference>
<protein>
    <recommendedName>
        <fullName evidence="1">Heterokaryon incompatibility domain-containing protein</fullName>
    </recommendedName>
</protein>
<accession>A0AAN8ERR0</accession>
<sequence length="663" mass="75256">MPHGLTGSSEAKATSSVPAPGQPSFYTALDDAQCFRLLKFDRASFNGRTPTSIAFALEQYSLSEAPSYVAVSYTWSRPYRQLDSYEETDDPPKFDHEITINGASLAITENMWDAVVYTLAHTGSKHIWLDGCCINQSDLPERAAQVLLMGSIFAEASEVIGFLGPLHRDLDSFYWLLTELMPQFSKLVLEGQRTICDESLWNLRDKVTTDKQHFEASLVGAHRFYYSCNWFRRAWVKQEVVLARKLRLICGRSRLPWEGIGLTGVLFARSNWTTELFLYKHKDLYPFAENTILCTAFHEWRGFIEYRQDPTKALSFEDEVLLPTWKADSREKLDYAWLLEYVLSMRTAKCSDARDKVFSVLGLAAKHFAGTVMDVRPDYQSCAATVYISFFTSIVNHLGTLNFLAFIEPAADRSTANLPSWVPDLAFEHYYNGRHDIALGSTLFAGVEPQLLPFQTISCIAEELHFHGIHIDTIEAIQFEAKLGRYPTIANLLSLLNLSVPTVLQIHSLLLHTFAAEVTNHELPSFEMILQGANWFQQAGEHLVYEVRDPLEKTGDECHDWILWIKKAVASWEGAIKTAQTSRSRCFRTRRCRLGSANADVQVGDEVWFAPASSLPLVLRPVVSSGKRTYRFISVAYLHGAMDEELFYDDLRLLGQMEKIVLR</sequence>
<dbReference type="PANTHER" id="PTHR24148:SF73">
    <property type="entry name" value="HET DOMAIN PROTEIN (AFU_ORTHOLOGUE AFUA_8G01020)"/>
    <property type="match status" value="1"/>
</dbReference>
<reference evidence="2 3" key="1">
    <citation type="submission" date="2022-12" db="EMBL/GenBank/DDBJ databases">
        <title>Genomic features and morphological characterization of a novel Knufia sp. strain isolated from spacecraft assembly facility.</title>
        <authorList>
            <person name="Teixeira M."/>
            <person name="Chander A.M."/>
            <person name="Stajich J.E."/>
            <person name="Venkateswaran K."/>
        </authorList>
    </citation>
    <scope>NUCLEOTIDE SEQUENCE [LARGE SCALE GENOMIC DNA]</scope>
    <source>
        <strain evidence="2 3">FJI-L2-BK-P2</strain>
    </source>
</reference>
<evidence type="ECO:0000313" key="2">
    <source>
        <dbReference type="EMBL" id="KAK5950818.1"/>
    </source>
</evidence>
<dbReference type="Proteomes" id="UP001316803">
    <property type="component" value="Unassembled WGS sequence"/>
</dbReference>
<feature type="domain" description="Heterokaryon incompatibility" evidence="1">
    <location>
        <begin position="68"/>
        <end position="239"/>
    </location>
</feature>
<evidence type="ECO:0000259" key="1">
    <source>
        <dbReference type="Pfam" id="PF06985"/>
    </source>
</evidence>